<gene>
    <name evidence="15" type="ORF">LSUE1_G006439</name>
</gene>
<evidence type="ECO:0000256" key="12">
    <source>
        <dbReference type="ARBA" id="ARBA00023242"/>
    </source>
</evidence>
<comment type="subcellular location">
    <subcellularLocation>
        <location evidence="2">Chromosome</location>
        <location evidence="2">Telomere</location>
    </subcellularLocation>
    <subcellularLocation>
        <location evidence="1">Nucleus</location>
    </subcellularLocation>
</comment>
<evidence type="ECO:0000256" key="1">
    <source>
        <dbReference type="ARBA" id="ARBA00004123"/>
    </source>
</evidence>
<sequence length="95" mass="10107">MAESATNGASPKTPSLTTTYTSPTNAPFTHTTPLPAPTDKAAYLSALRTATTQMQEQVNKELTARMEQDKALADGGVDEAKEEDNYGEEVAEDDA</sequence>
<keyword evidence="7" id="KW-0819">tRNA processing</keyword>
<dbReference type="OrthoDB" id="2288868at2759"/>
<evidence type="ECO:0000256" key="14">
    <source>
        <dbReference type="SAM" id="MobiDB-lite"/>
    </source>
</evidence>
<keyword evidence="8" id="KW-0779">Telomere</keyword>
<comment type="function">
    <text evidence="13">Component of the EKC/KEOPS complex that is required for the formation of a threonylcarbamoyl group on adenosine at position 37 (t(6)A37) in tRNAs that read codons beginning with adenine. The complex is probably involved in the transfer of the threonylcarbamoyl moiety of threonylcarbamoyl-AMP (TC-AMP) to the N6 group of A37. GON7 likely plays a supporting role to the catalytic subunit KAE1 in the complex. The EKC/KEOPS complex also promotes both telomere uncapping and telomere elongation. The complex is required for efficient recruitment of transcriptional coactivators.</text>
</comment>
<feature type="region of interest" description="Disordered" evidence="14">
    <location>
        <begin position="70"/>
        <end position="95"/>
    </location>
</feature>
<keyword evidence="16" id="KW-1185">Reference proteome</keyword>
<dbReference type="GO" id="GO:0008033">
    <property type="term" value="P:tRNA processing"/>
    <property type="evidence" value="ECO:0007669"/>
    <property type="project" value="UniProtKB-KW"/>
</dbReference>
<evidence type="ECO:0000256" key="8">
    <source>
        <dbReference type="ARBA" id="ARBA00022895"/>
    </source>
</evidence>
<evidence type="ECO:0000256" key="6">
    <source>
        <dbReference type="ARBA" id="ARBA00022454"/>
    </source>
</evidence>
<evidence type="ECO:0000256" key="13">
    <source>
        <dbReference type="ARBA" id="ARBA00025393"/>
    </source>
</evidence>
<feature type="region of interest" description="Disordered" evidence="14">
    <location>
        <begin position="1"/>
        <end position="36"/>
    </location>
</feature>
<evidence type="ECO:0000256" key="3">
    <source>
        <dbReference type="ARBA" id="ARBA00008529"/>
    </source>
</evidence>
<evidence type="ECO:0000256" key="10">
    <source>
        <dbReference type="ARBA" id="ARBA00023159"/>
    </source>
</evidence>
<dbReference type="GO" id="GO:0005634">
    <property type="term" value="C:nucleus"/>
    <property type="evidence" value="ECO:0007669"/>
    <property type="project" value="UniProtKB-SubCell"/>
</dbReference>
<keyword evidence="11" id="KW-0804">Transcription</keyword>
<proteinExistence type="inferred from homology"/>
<organism evidence="15 16">
    <name type="scientific">Lachnellula suecica</name>
    <dbReference type="NCBI Taxonomy" id="602035"/>
    <lineage>
        <taxon>Eukaryota</taxon>
        <taxon>Fungi</taxon>
        <taxon>Dikarya</taxon>
        <taxon>Ascomycota</taxon>
        <taxon>Pezizomycotina</taxon>
        <taxon>Leotiomycetes</taxon>
        <taxon>Helotiales</taxon>
        <taxon>Lachnaceae</taxon>
        <taxon>Lachnellula</taxon>
    </lineage>
</organism>
<keyword evidence="6" id="KW-0158">Chromosome</keyword>
<reference evidence="15 16" key="1">
    <citation type="submission" date="2018-05" db="EMBL/GenBank/DDBJ databases">
        <title>Genome sequencing and assembly of the regulated plant pathogen Lachnellula willkommii and related sister species for the development of diagnostic species identification markers.</title>
        <authorList>
            <person name="Giroux E."/>
            <person name="Bilodeau G."/>
        </authorList>
    </citation>
    <scope>NUCLEOTIDE SEQUENCE [LARGE SCALE GENOMIC DNA]</scope>
    <source>
        <strain evidence="15 16">CBS 268.59</strain>
    </source>
</reference>
<evidence type="ECO:0000256" key="4">
    <source>
        <dbReference type="ARBA" id="ARBA00011534"/>
    </source>
</evidence>
<dbReference type="Proteomes" id="UP000469558">
    <property type="component" value="Unassembled WGS sequence"/>
</dbReference>
<evidence type="ECO:0000256" key="9">
    <source>
        <dbReference type="ARBA" id="ARBA00023015"/>
    </source>
</evidence>
<evidence type="ECO:0000313" key="15">
    <source>
        <dbReference type="EMBL" id="TVY76051.1"/>
    </source>
</evidence>
<comment type="subunit">
    <text evidence="4">Component of the EKC/KEOPS complex composed of at least BUD32, CGI121, GON7, KAE1 and PCC1; the whole complex dimerizes.</text>
</comment>
<evidence type="ECO:0000313" key="16">
    <source>
        <dbReference type="Proteomes" id="UP000469558"/>
    </source>
</evidence>
<keyword evidence="10" id="KW-0010">Activator</keyword>
<comment type="similarity">
    <text evidence="3">Belongs to the GON7 family.</text>
</comment>
<protein>
    <recommendedName>
        <fullName evidence="5">EKC/KEOPS complex subunit GON7</fullName>
    </recommendedName>
</protein>
<evidence type="ECO:0000256" key="11">
    <source>
        <dbReference type="ARBA" id="ARBA00023163"/>
    </source>
</evidence>
<keyword evidence="12" id="KW-0539">Nucleus</keyword>
<feature type="compositionally biased region" description="Low complexity" evidence="14">
    <location>
        <begin position="10"/>
        <end position="29"/>
    </location>
</feature>
<dbReference type="GO" id="GO:0000781">
    <property type="term" value="C:chromosome, telomeric region"/>
    <property type="evidence" value="ECO:0007669"/>
    <property type="project" value="UniProtKB-SubCell"/>
</dbReference>
<evidence type="ECO:0000256" key="5">
    <source>
        <dbReference type="ARBA" id="ARBA00019746"/>
    </source>
</evidence>
<accession>A0A8T9C201</accession>
<name>A0A8T9C201_9HELO</name>
<dbReference type="InterPro" id="IPR014849">
    <property type="entry name" value="EKC/KEOPS_Gon7"/>
</dbReference>
<comment type="caution">
    <text evidence="15">The sequence shown here is derived from an EMBL/GenBank/DDBJ whole genome shotgun (WGS) entry which is preliminary data.</text>
</comment>
<dbReference type="AlphaFoldDB" id="A0A8T9C201"/>
<dbReference type="Pfam" id="PF08738">
    <property type="entry name" value="Gon7"/>
    <property type="match status" value="1"/>
</dbReference>
<evidence type="ECO:0000256" key="2">
    <source>
        <dbReference type="ARBA" id="ARBA00004574"/>
    </source>
</evidence>
<evidence type="ECO:0000256" key="7">
    <source>
        <dbReference type="ARBA" id="ARBA00022694"/>
    </source>
</evidence>
<dbReference type="EMBL" id="QGMK01000875">
    <property type="protein sequence ID" value="TVY76051.1"/>
    <property type="molecule type" value="Genomic_DNA"/>
</dbReference>
<keyword evidence="9" id="KW-0805">Transcription regulation</keyword>
<feature type="compositionally biased region" description="Acidic residues" evidence="14">
    <location>
        <begin position="76"/>
        <end position="95"/>
    </location>
</feature>